<evidence type="ECO:0000313" key="1">
    <source>
        <dbReference type="EMBL" id="MBD3364866.1"/>
    </source>
</evidence>
<dbReference type="Proteomes" id="UP000630660">
    <property type="component" value="Unassembled WGS sequence"/>
</dbReference>
<accession>A0A9D5KBT7</accession>
<gene>
    <name evidence="1" type="ORF">GF359_06590</name>
</gene>
<reference evidence="1" key="1">
    <citation type="submission" date="2019-11" db="EMBL/GenBank/DDBJ databases">
        <title>Microbial mats filling the niche in hypersaline microbial mats.</title>
        <authorList>
            <person name="Wong H.L."/>
            <person name="Macleod F.I."/>
            <person name="White R.A. III"/>
            <person name="Burns B.P."/>
        </authorList>
    </citation>
    <scope>NUCLEOTIDE SEQUENCE</scope>
    <source>
        <strain evidence="1">Bin_327</strain>
    </source>
</reference>
<name>A0A9D5KBT7_UNCW3</name>
<organism evidence="1 2">
    <name type="scientific">candidate division WOR-3 bacterium</name>
    <dbReference type="NCBI Taxonomy" id="2052148"/>
    <lineage>
        <taxon>Bacteria</taxon>
        <taxon>Bacteria division WOR-3</taxon>
    </lineage>
</organism>
<dbReference type="AlphaFoldDB" id="A0A9D5KBT7"/>
<comment type="caution">
    <text evidence="1">The sequence shown here is derived from an EMBL/GenBank/DDBJ whole genome shotgun (WGS) entry which is preliminary data.</text>
</comment>
<sequence length="163" mass="19152">MSGRQSIKNYTGAYRGIRHKEYSVQHVKTEHAMKAWNWVKQRSWNNHYVYNYEVLDLTSGWVNRIKKGMGITDIQVGVGYFDDICAKAEYFKTGGWMRIILSRWCTSLGVMRAMAMHEFMEVYAGITKFGRTTHGLGIKANDYACNIVNQFEFEDNWERRLRD</sequence>
<proteinExistence type="predicted"/>
<evidence type="ECO:0000313" key="2">
    <source>
        <dbReference type="Proteomes" id="UP000630660"/>
    </source>
</evidence>
<dbReference type="EMBL" id="WJKJ01000222">
    <property type="protein sequence ID" value="MBD3364866.1"/>
    <property type="molecule type" value="Genomic_DNA"/>
</dbReference>
<protein>
    <submittedName>
        <fullName evidence="1">Uncharacterized protein</fullName>
    </submittedName>
</protein>